<evidence type="ECO:0000313" key="3">
    <source>
        <dbReference type="Proteomes" id="UP000044602"/>
    </source>
</evidence>
<accession>A0A0G4M7L8</accession>
<dbReference type="AlphaFoldDB" id="A0A0G4M7L8"/>
<keyword evidence="3" id="KW-1185">Reference proteome</keyword>
<name>A0A0G4M7L8_VERLO</name>
<gene>
    <name evidence="2" type="ORF">BN1708_005054</name>
</gene>
<dbReference type="EMBL" id="CVQH01021306">
    <property type="protein sequence ID" value="CRK29915.1"/>
    <property type="molecule type" value="Genomic_DNA"/>
</dbReference>
<dbReference type="Proteomes" id="UP000044602">
    <property type="component" value="Unassembled WGS sequence"/>
</dbReference>
<feature type="compositionally biased region" description="Basic and acidic residues" evidence="1">
    <location>
        <begin position="42"/>
        <end position="53"/>
    </location>
</feature>
<evidence type="ECO:0000256" key="1">
    <source>
        <dbReference type="SAM" id="MobiDB-lite"/>
    </source>
</evidence>
<evidence type="ECO:0000313" key="2">
    <source>
        <dbReference type="EMBL" id="CRK29915.1"/>
    </source>
</evidence>
<reference evidence="3" key="1">
    <citation type="submission" date="2015-05" db="EMBL/GenBank/DDBJ databases">
        <authorList>
            <person name="Fogelqvist Johan"/>
        </authorList>
    </citation>
    <scope>NUCLEOTIDE SEQUENCE [LARGE SCALE GENOMIC DNA]</scope>
</reference>
<feature type="compositionally biased region" description="Basic residues" evidence="1">
    <location>
        <begin position="15"/>
        <end position="26"/>
    </location>
</feature>
<feature type="region of interest" description="Disordered" evidence="1">
    <location>
        <begin position="1"/>
        <end position="66"/>
    </location>
</feature>
<proteinExistence type="predicted"/>
<protein>
    <submittedName>
        <fullName evidence="2">Uncharacterized protein</fullName>
    </submittedName>
</protein>
<organism evidence="2 3">
    <name type="scientific">Verticillium longisporum</name>
    <name type="common">Verticillium dahliae var. longisporum</name>
    <dbReference type="NCBI Taxonomy" id="100787"/>
    <lineage>
        <taxon>Eukaryota</taxon>
        <taxon>Fungi</taxon>
        <taxon>Dikarya</taxon>
        <taxon>Ascomycota</taxon>
        <taxon>Pezizomycotina</taxon>
        <taxon>Sordariomycetes</taxon>
        <taxon>Hypocreomycetidae</taxon>
        <taxon>Glomerellales</taxon>
        <taxon>Plectosphaerellaceae</taxon>
        <taxon>Verticillium</taxon>
    </lineage>
</organism>
<sequence length="181" mass="20538">MSATDSGNLSPPDPKRRRTRKPAKHNVKMEDDFTEPYNMDMESGRKRLEEVKQPRFPSRSSPTNPRQINAKFTAARDRLLADYEAEQRDLSDTLLKALEKQMSIHRANTDRHSIHVLAEAAQDRLDAEERIQAHVDGTQARFERLETLLRVVVQGRIEEAEAALLEAGGLVKAEGLGVKRE</sequence>